<evidence type="ECO:0000256" key="7">
    <source>
        <dbReference type="ARBA" id="ARBA00023136"/>
    </source>
</evidence>
<dbReference type="GO" id="GO:0016020">
    <property type="term" value="C:membrane"/>
    <property type="evidence" value="ECO:0007669"/>
    <property type="project" value="InterPro"/>
</dbReference>
<dbReference type="InterPro" id="IPR006741">
    <property type="entry name" value="AgrB"/>
</dbReference>
<evidence type="ECO:0000313" key="10">
    <source>
        <dbReference type="Proteomes" id="UP000018895"/>
    </source>
</evidence>
<dbReference type="SMART" id="SM00793">
    <property type="entry name" value="AgrB"/>
    <property type="match status" value="1"/>
</dbReference>
<dbReference type="GO" id="GO:0008233">
    <property type="term" value="F:peptidase activity"/>
    <property type="evidence" value="ECO:0007669"/>
    <property type="project" value="UniProtKB-KW"/>
</dbReference>
<name>W4QCG6_9BACI</name>
<keyword evidence="7 8" id="KW-0472">Membrane</keyword>
<evidence type="ECO:0000256" key="3">
    <source>
        <dbReference type="ARBA" id="ARBA00022670"/>
    </source>
</evidence>
<dbReference type="EMBL" id="BAUU01000006">
    <property type="protein sequence ID" value="GAE29647.1"/>
    <property type="molecule type" value="Genomic_DNA"/>
</dbReference>
<keyword evidence="1" id="KW-1003">Cell membrane</keyword>
<keyword evidence="6 8" id="KW-1133">Transmembrane helix</keyword>
<organism evidence="9 10">
    <name type="scientific">Halalkalibacter hemicellulosilyticusJCM 9152</name>
    <dbReference type="NCBI Taxonomy" id="1236971"/>
    <lineage>
        <taxon>Bacteria</taxon>
        <taxon>Bacillati</taxon>
        <taxon>Bacillota</taxon>
        <taxon>Bacilli</taxon>
        <taxon>Bacillales</taxon>
        <taxon>Bacillaceae</taxon>
        <taxon>Halalkalibacter</taxon>
    </lineage>
</organism>
<dbReference type="Proteomes" id="UP000018895">
    <property type="component" value="Unassembled WGS sequence"/>
</dbReference>
<sequence length="209" mass="24179">MITKISRYVAKRLCMYSNRQQEIEYVRYGLEIIIGGVWKWLCLMGVAFILGIVPAMLATLITFAIFRMATGGYHYSTYFRCFIAGLVSMTALSLVASKVMVQFSEQFLFISISIVFIVGLLIIYLYAPSNHFYKKSTKKHRKKLQQFAFFLLFVWVILIYNLVNMNTEIVWASVLGLLFQLSSTLPLSYKIVSKVENIIEWRTQNEKVS</sequence>
<feature type="transmembrane region" description="Helical" evidence="8">
    <location>
        <begin position="37"/>
        <end position="66"/>
    </location>
</feature>
<evidence type="ECO:0000256" key="1">
    <source>
        <dbReference type="ARBA" id="ARBA00022475"/>
    </source>
</evidence>
<dbReference type="OrthoDB" id="2854767at2"/>
<evidence type="ECO:0000256" key="2">
    <source>
        <dbReference type="ARBA" id="ARBA00022654"/>
    </source>
</evidence>
<keyword evidence="4 8" id="KW-0812">Transmembrane</keyword>
<evidence type="ECO:0000313" key="9">
    <source>
        <dbReference type="EMBL" id="GAE29647.1"/>
    </source>
</evidence>
<evidence type="ECO:0000256" key="8">
    <source>
        <dbReference type="SAM" id="Phobius"/>
    </source>
</evidence>
<evidence type="ECO:0000256" key="5">
    <source>
        <dbReference type="ARBA" id="ARBA00022801"/>
    </source>
</evidence>
<comment type="caution">
    <text evidence="9">The sequence shown here is derived from an EMBL/GenBank/DDBJ whole genome shotgun (WGS) entry which is preliminary data.</text>
</comment>
<proteinExistence type="predicted"/>
<gene>
    <name evidence="9" type="ORF">JCM9152_1018</name>
</gene>
<evidence type="ECO:0000256" key="6">
    <source>
        <dbReference type="ARBA" id="ARBA00022989"/>
    </source>
</evidence>
<dbReference type="Pfam" id="PF04647">
    <property type="entry name" value="AgrB"/>
    <property type="match status" value="1"/>
</dbReference>
<dbReference type="RefSeq" id="WP_035341527.1">
    <property type="nucleotide sequence ID" value="NZ_BAUU01000006.1"/>
</dbReference>
<evidence type="ECO:0000256" key="4">
    <source>
        <dbReference type="ARBA" id="ARBA00022692"/>
    </source>
</evidence>
<dbReference type="GO" id="GO:0006508">
    <property type="term" value="P:proteolysis"/>
    <property type="evidence" value="ECO:0007669"/>
    <property type="project" value="UniProtKB-KW"/>
</dbReference>
<keyword evidence="5" id="KW-0378">Hydrolase</keyword>
<reference evidence="9" key="1">
    <citation type="journal article" date="2014" name="Genome Announc.">
        <title>Draft Genome Sequences of Three Alkaliphilic Bacillus Strains, Bacillus wakoensis JCM 9140T, Bacillus akibai JCM 9157T, and Bacillus hemicellulosilyticus JCM 9152T.</title>
        <authorList>
            <person name="Yuki M."/>
            <person name="Oshima K."/>
            <person name="Suda W."/>
            <person name="Oshida Y."/>
            <person name="Kitamura K."/>
            <person name="Iida T."/>
            <person name="Hattori M."/>
            <person name="Ohkuma M."/>
        </authorList>
    </citation>
    <scope>NUCLEOTIDE SEQUENCE [LARGE SCALE GENOMIC DNA]</scope>
    <source>
        <strain evidence="9">JCM 9152</strain>
    </source>
</reference>
<dbReference type="AlphaFoldDB" id="W4QCG6"/>
<keyword evidence="2" id="KW-0673">Quorum sensing</keyword>
<keyword evidence="3" id="KW-0645">Protease</keyword>
<feature type="transmembrane region" description="Helical" evidence="8">
    <location>
        <begin position="78"/>
        <end position="101"/>
    </location>
</feature>
<keyword evidence="10" id="KW-1185">Reference proteome</keyword>
<protein>
    <submittedName>
        <fullName evidence="9">Accessory gene regulator B</fullName>
    </submittedName>
</protein>
<dbReference type="STRING" id="1236971.JCM9152_1018"/>
<accession>W4QCG6</accession>
<dbReference type="GO" id="GO:0009372">
    <property type="term" value="P:quorum sensing"/>
    <property type="evidence" value="ECO:0007669"/>
    <property type="project" value="UniProtKB-KW"/>
</dbReference>
<feature type="transmembrane region" description="Helical" evidence="8">
    <location>
        <begin position="147"/>
        <end position="163"/>
    </location>
</feature>
<feature type="transmembrane region" description="Helical" evidence="8">
    <location>
        <begin position="107"/>
        <end position="127"/>
    </location>
</feature>